<evidence type="ECO:0000313" key="2">
    <source>
        <dbReference type="Proteomes" id="UP000680038"/>
    </source>
</evidence>
<dbReference type="EMBL" id="CAJRAF010000002">
    <property type="protein sequence ID" value="CAG5009120.1"/>
    <property type="molecule type" value="Genomic_DNA"/>
</dbReference>
<keyword evidence="2" id="KW-1185">Reference proteome</keyword>
<organism evidence="1 2">
    <name type="scientific">Dyadobacter helix</name>
    <dbReference type="NCBI Taxonomy" id="2822344"/>
    <lineage>
        <taxon>Bacteria</taxon>
        <taxon>Pseudomonadati</taxon>
        <taxon>Bacteroidota</taxon>
        <taxon>Cytophagia</taxon>
        <taxon>Cytophagales</taxon>
        <taxon>Spirosomataceae</taxon>
        <taxon>Dyadobacter</taxon>
    </lineage>
</organism>
<proteinExistence type="predicted"/>
<evidence type="ECO:0000313" key="1">
    <source>
        <dbReference type="EMBL" id="CAG5009120.1"/>
    </source>
</evidence>
<accession>A0A916JJ32</accession>
<comment type="caution">
    <text evidence="1">The sequence shown here is derived from an EMBL/GenBank/DDBJ whole genome shotgun (WGS) entry which is preliminary data.</text>
</comment>
<sequence>MLMNSIKFFRAAFLWTLVTILSHSLVRAQSDLLSTLKEVSAQLKTVKTSGNEWKQSLRANGLRPYQVFYEITGTDKKGQTVTRLYEFNLADIDPASIKYEAKKDEMLVKMKAIKGHGFIKEKEGEQQVKYVSEITLYADQIDNAKALTAALQKSVPLAQKAMESKLKIVSKYSFLTDWLKANVISLNAAGESYKQGITYAEGFKNLRVKLILQPGDKGKVEEEIFDFNLADMDERNVEMGVSGKWIYLELATRSKQGYIKYVKNGKVQSNEKSVRFYFDDVERAREGKLILQKLLPLAGPVSDELKPVYSSLADGLKKIKTAVKNTPEIGQSIVAECQAILSVNENGKVSEYRFAWGDINESSPKIKVSGKVFEMSVETRDKQKFIEVWKNGEKQSYTSSFDIISDDIESIRYLPEIVKRVITDCRASVKPVSPKPGMETQFINERLTNSRIVVKAGAQVLEKAGKCQLVFKRTITDGKNAGPLRYELSLTEMDASSVEMVIAGSSVFVNISTRNKEKTIKSFKGDTPSDYVNMVKIECENIVSGRQIADTLKKIVSDCKK</sequence>
<dbReference type="AlphaFoldDB" id="A0A916JJ32"/>
<name>A0A916JJ32_9BACT</name>
<gene>
    <name evidence="1" type="ORF">DYBT9275_04427</name>
</gene>
<protein>
    <submittedName>
        <fullName evidence="1">Uncharacterized protein</fullName>
    </submittedName>
</protein>
<reference evidence="1" key="1">
    <citation type="submission" date="2021-04" db="EMBL/GenBank/DDBJ databases">
        <authorList>
            <person name="Rodrigo-Torres L."/>
            <person name="Arahal R. D."/>
            <person name="Lucena T."/>
        </authorList>
    </citation>
    <scope>NUCLEOTIDE SEQUENCE</scope>
    <source>
        <strain evidence="1">CECT 9275</strain>
    </source>
</reference>
<dbReference type="Proteomes" id="UP000680038">
    <property type="component" value="Unassembled WGS sequence"/>
</dbReference>